<dbReference type="Proteomes" id="UP000250140">
    <property type="component" value="Unassembled WGS sequence"/>
</dbReference>
<name>A0A8E2ER66_9PEZI</name>
<organism evidence="1 2">
    <name type="scientific">Glonium stellatum</name>
    <dbReference type="NCBI Taxonomy" id="574774"/>
    <lineage>
        <taxon>Eukaryota</taxon>
        <taxon>Fungi</taxon>
        <taxon>Dikarya</taxon>
        <taxon>Ascomycota</taxon>
        <taxon>Pezizomycotina</taxon>
        <taxon>Dothideomycetes</taxon>
        <taxon>Pleosporomycetidae</taxon>
        <taxon>Gloniales</taxon>
        <taxon>Gloniaceae</taxon>
        <taxon>Glonium</taxon>
    </lineage>
</organism>
<accession>A0A8E2ER66</accession>
<reference evidence="1 2" key="1">
    <citation type="journal article" date="2016" name="Nat. Commun.">
        <title>Ectomycorrhizal ecology is imprinted in the genome of the dominant symbiotic fungus Cenococcum geophilum.</title>
        <authorList>
            <consortium name="DOE Joint Genome Institute"/>
            <person name="Peter M."/>
            <person name="Kohler A."/>
            <person name="Ohm R.A."/>
            <person name="Kuo A."/>
            <person name="Krutzmann J."/>
            <person name="Morin E."/>
            <person name="Arend M."/>
            <person name="Barry K.W."/>
            <person name="Binder M."/>
            <person name="Choi C."/>
            <person name="Clum A."/>
            <person name="Copeland A."/>
            <person name="Grisel N."/>
            <person name="Haridas S."/>
            <person name="Kipfer T."/>
            <person name="LaButti K."/>
            <person name="Lindquist E."/>
            <person name="Lipzen A."/>
            <person name="Maire R."/>
            <person name="Meier B."/>
            <person name="Mihaltcheva S."/>
            <person name="Molinier V."/>
            <person name="Murat C."/>
            <person name="Poggeler S."/>
            <person name="Quandt C.A."/>
            <person name="Sperisen C."/>
            <person name="Tritt A."/>
            <person name="Tisserant E."/>
            <person name="Crous P.W."/>
            <person name="Henrissat B."/>
            <person name="Nehls U."/>
            <person name="Egli S."/>
            <person name="Spatafora J.W."/>
            <person name="Grigoriev I.V."/>
            <person name="Martin F.M."/>
        </authorList>
    </citation>
    <scope>NUCLEOTIDE SEQUENCE [LARGE SCALE GENOMIC DNA]</scope>
    <source>
        <strain evidence="1 2">CBS 207.34</strain>
    </source>
</reference>
<evidence type="ECO:0000313" key="2">
    <source>
        <dbReference type="Proteomes" id="UP000250140"/>
    </source>
</evidence>
<dbReference type="AlphaFoldDB" id="A0A8E2ER66"/>
<evidence type="ECO:0000313" key="1">
    <source>
        <dbReference type="EMBL" id="OCL03324.1"/>
    </source>
</evidence>
<sequence>MTHSTMPMIAGTHQAATDNENGIDLKTRHSQTRNTDSLSLHIHVRVAYASPDRQYSCRLLAIDAENQGEDLMTKLHRIIKGDSGRIFRFITACKDAFFMQQDSVYVVSVSLLSSSAVVDLEAQIADPVVYIKRTEFNESLTHAFNHPAQLVSANNFILDHLEGIVDGNLVQIDCWEKD</sequence>
<dbReference type="EMBL" id="KV750763">
    <property type="protein sequence ID" value="OCL03324.1"/>
    <property type="molecule type" value="Genomic_DNA"/>
</dbReference>
<protein>
    <submittedName>
        <fullName evidence="1">Uncharacterized protein</fullName>
    </submittedName>
</protein>
<feature type="non-terminal residue" evidence="1">
    <location>
        <position position="178"/>
    </location>
</feature>
<keyword evidence="2" id="KW-1185">Reference proteome</keyword>
<dbReference type="OrthoDB" id="5141681at2759"/>
<gene>
    <name evidence="1" type="ORF">AOQ84DRAFT_153053</name>
</gene>
<proteinExistence type="predicted"/>